<accession>A0A420YG30</accession>
<feature type="region of interest" description="Disordered" evidence="3">
    <location>
        <begin position="286"/>
        <end position="362"/>
    </location>
</feature>
<dbReference type="PANTHER" id="PTHR23138:SF142">
    <property type="entry name" value="RAN-BINDING PROTEIN 3B-RELATED"/>
    <property type="match status" value="1"/>
</dbReference>
<feature type="compositionally biased region" description="Polar residues" evidence="3">
    <location>
        <begin position="121"/>
        <end position="133"/>
    </location>
</feature>
<feature type="domain" description="RanBD1" evidence="4">
    <location>
        <begin position="344"/>
        <end position="464"/>
    </location>
</feature>
<dbReference type="InterPro" id="IPR000156">
    <property type="entry name" value="Ran_bind_dom"/>
</dbReference>
<comment type="subcellular location">
    <subcellularLocation>
        <location evidence="1">Nucleus</location>
    </subcellularLocation>
</comment>
<dbReference type="SUPFAM" id="SSF50729">
    <property type="entry name" value="PH domain-like"/>
    <property type="match status" value="1"/>
</dbReference>
<feature type="compositionally biased region" description="Basic and acidic residues" evidence="3">
    <location>
        <begin position="134"/>
        <end position="152"/>
    </location>
</feature>
<evidence type="ECO:0000259" key="4">
    <source>
        <dbReference type="PROSITE" id="PS50196"/>
    </source>
</evidence>
<feature type="compositionally biased region" description="Basic and acidic residues" evidence="3">
    <location>
        <begin position="1"/>
        <end position="10"/>
    </location>
</feature>
<sequence>MADDAPRNDPSDDAVIPSPVKEDAQTTAARRELKQTSISEKGEAEARPSTQGSSNASEAGEKEDDHKTTGEPEQTKATDSKMPDTSTAPLSSDARDKVASPKKKRGHDQLDEQKDNDDDLASSTELGDSSVLSRTDRSEPEKKRARDGDEGSRPTSPGSSVTKPSGIKDDVSATKEDKPKQTSASAFASSGFAKLASSSASPFGAVGGSGKSIFGGGSSSASPFGGFGAPPKPAEAPKLSFGGSGASTGTASPFGGLNGGQTSGFGSALGGGSAFGSLLSGGAKLTSFAKPGEGFKTDKPARPFGAPESDEEDGDKEDDEDGDEGSGDEAAGSDKESQEKKEKSEEPKESADDKKKPKLQKVVIDSGEAGEVSLLQVRAKMFMMEKGVGWKERGAGILKVNVPQSSVESDDQGNPIPESFDASMLEDEESKDGSKGRKSVRLIMRQDHTLRVILNTVILPNMDFVLNTKLKSSTVLFMAFDGTEVRQVQMKLSEANANLFVNLMKTIQHSLRDV</sequence>
<feature type="region of interest" description="Disordered" evidence="3">
    <location>
        <begin position="1"/>
        <end position="271"/>
    </location>
</feature>
<keyword evidence="2" id="KW-0539">Nucleus</keyword>
<proteinExistence type="predicted"/>
<dbReference type="PANTHER" id="PTHR23138">
    <property type="entry name" value="RAN BINDING PROTEIN"/>
    <property type="match status" value="1"/>
</dbReference>
<evidence type="ECO:0000256" key="1">
    <source>
        <dbReference type="ARBA" id="ARBA00004123"/>
    </source>
</evidence>
<feature type="compositionally biased region" description="Acidic residues" evidence="3">
    <location>
        <begin position="308"/>
        <end position="327"/>
    </location>
</feature>
<dbReference type="SMART" id="SM00160">
    <property type="entry name" value="RanBD"/>
    <property type="match status" value="1"/>
</dbReference>
<feature type="compositionally biased region" description="Basic and acidic residues" evidence="3">
    <location>
        <begin position="20"/>
        <end position="46"/>
    </location>
</feature>
<feature type="compositionally biased region" description="Basic and acidic residues" evidence="3">
    <location>
        <begin position="166"/>
        <end position="180"/>
    </location>
</feature>
<dbReference type="InterPro" id="IPR011993">
    <property type="entry name" value="PH-like_dom_sf"/>
</dbReference>
<dbReference type="Gene3D" id="2.30.29.30">
    <property type="entry name" value="Pleckstrin-homology domain (PH domain)/Phosphotyrosine-binding domain (PTB)"/>
    <property type="match status" value="1"/>
</dbReference>
<dbReference type="AlphaFoldDB" id="A0A420YG30"/>
<gene>
    <name evidence="5" type="ORF">DL546_003318</name>
</gene>
<feature type="compositionally biased region" description="Polar residues" evidence="3">
    <location>
        <begin position="153"/>
        <end position="163"/>
    </location>
</feature>
<dbReference type="PROSITE" id="PS50196">
    <property type="entry name" value="RANBD1"/>
    <property type="match status" value="1"/>
</dbReference>
<feature type="compositionally biased region" description="Polar residues" evidence="3">
    <location>
        <begin position="48"/>
        <end position="57"/>
    </location>
</feature>
<feature type="compositionally biased region" description="Basic and acidic residues" evidence="3">
    <location>
        <begin position="59"/>
        <end position="82"/>
    </location>
</feature>
<feature type="compositionally biased region" description="Low complexity" evidence="3">
    <location>
        <begin position="183"/>
        <end position="201"/>
    </location>
</feature>
<feature type="region of interest" description="Disordered" evidence="3">
    <location>
        <begin position="403"/>
        <end position="438"/>
    </location>
</feature>
<feature type="compositionally biased region" description="Gly residues" evidence="3">
    <location>
        <begin position="205"/>
        <end position="218"/>
    </location>
</feature>
<dbReference type="GO" id="GO:0005634">
    <property type="term" value="C:nucleus"/>
    <property type="evidence" value="ECO:0007669"/>
    <property type="project" value="UniProtKB-SubCell"/>
</dbReference>
<keyword evidence="6" id="KW-1185">Reference proteome</keyword>
<dbReference type="Proteomes" id="UP000275385">
    <property type="component" value="Unassembled WGS sequence"/>
</dbReference>
<feature type="compositionally biased region" description="Low complexity" evidence="3">
    <location>
        <begin position="236"/>
        <end position="255"/>
    </location>
</feature>
<dbReference type="OrthoDB" id="185618at2759"/>
<dbReference type="STRING" id="177199.A0A420YG30"/>
<feature type="compositionally biased region" description="Basic and acidic residues" evidence="3">
    <location>
        <begin position="332"/>
        <end position="355"/>
    </location>
</feature>
<evidence type="ECO:0000313" key="6">
    <source>
        <dbReference type="Proteomes" id="UP000275385"/>
    </source>
</evidence>
<comment type="caution">
    <text evidence="5">The sequence shown here is derived from an EMBL/GenBank/DDBJ whole genome shotgun (WGS) entry which is preliminary data.</text>
</comment>
<evidence type="ECO:0000256" key="3">
    <source>
        <dbReference type="SAM" id="MobiDB-lite"/>
    </source>
</evidence>
<feature type="compositionally biased region" description="Gly residues" evidence="3">
    <location>
        <begin position="256"/>
        <end position="271"/>
    </location>
</feature>
<name>A0A420YG30_9PEZI</name>
<evidence type="ECO:0000313" key="5">
    <source>
        <dbReference type="EMBL" id="RKU46740.1"/>
    </source>
</evidence>
<protein>
    <recommendedName>
        <fullName evidence="4">RanBD1 domain-containing protein</fullName>
    </recommendedName>
</protein>
<reference evidence="5 6" key="1">
    <citation type="submission" date="2018-08" db="EMBL/GenBank/DDBJ databases">
        <title>Draft genome of the lignicolous fungus Coniochaeta pulveracea.</title>
        <authorList>
            <person name="Borstlap C.J."/>
            <person name="De Witt R.N."/>
            <person name="Botha A."/>
            <person name="Volschenk H."/>
        </authorList>
    </citation>
    <scope>NUCLEOTIDE SEQUENCE [LARGE SCALE GENOMIC DNA]</scope>
    <source>
        <strain evidence="5 6">CAB683</strain>
    </source>
</reference>
<dbReference type="EMBL" id="QVQW01000012">
    <property type="protein sequence ID" value="RKU46740.1"/>
    <property type="molecule type" value="Genomic_DNA"/>
</dbReference>
<dbReference type="InterPro" id="IPR045255">
    <property type="entry name" value="RanBP1-like"/>
</dbReference>
<evidence type="ECO:0000256" key="2">
    <source>
        <dbReference type="ARBA" id="ARBA00023242"/>
    </source>
</evidence>
<organism evidence="5 6">
    <name type="scientific">Coniochaeta pulveracea</name>
    <dbReference type="NCBI Taxonomy" id="177199"/>
    <lineage>
        <taxon>Eukaryota</taxon>
        <taxon>Fungi</taxon>
        <taxon>Dikarya</taxon>
        <taxon>Ascomycota</taxon>
        <taxon>Pezizomycotina</taxon>
        <taxon>Sordariomycetes</taxon>
        <taxon>Sordariomycetidae</taxon>
        <taxon>Coniochaetales</taxon>
        <taxon>Coniochaetaceae</taxon>
        <taxon>Coniochaeta</taxon>
    </lineage>
</organism>